<dbReference type="InterPro" id="IPR012309">
    <property type="entry name" value="DNA_ligase_ATP-dep_C"/>
</dbReference>
<evidence type="ECO:0000259" key="15">
    <source>
        <dbReference type="PROSITE" id="PS50160"/>
    </source>
</evidence>
<dbReference type="PANTHER" id="PTHR45674:SF13">
    <property type="entry name" value="DNA LIGASE-RELATED"/>
    <property type="match status" value="1"/>
</dbReference>
<dbReference type="CDD" id="cd07901">
    <property type="entry name" value="Adenylation_DNA_ligase_Arch_LigB"/>
    <property type="match status" value="1"/>
</dbReference>
<feature type="domain" description="ATP-dependent DNA ligase family profile" evidence="15">
    <location>
        <begin position="297"/>
        <end position="411"/>
    </location>
</feature>
<evidence type="ECO:0000256" key="2">
    <source>
        <dbReference type="ARBA" id="ARBA00022618"/>
    </source>
</evidence>
<dbReference type="Pfam" id="PF04679">
    <property type="entry name" value="DNA_ligase_A_C"/>
    <property type="match status" value="1"/>
</dbReference>
<comment type="similarity">
    <text evidence="14">Belongs to the ATP-dependent DNA ligase family.</text>
</comment>
<dbReference type="GO" id="GO:0003910">
    <property type="term" value="F:DNA ligase (ATP) activity"/>
    <property type="evidence" value="ECO:0007669"/>
    <property type="project" value="UniProtKB-EC"/>
</dbReference>
<dbReference type="Gene3D" id="1.10.3260.10">
    <property type="entry name" value="DNA ligase, ATP-dependent, N-terminal domain"/>
    <property type="match status" value="1"/>
</dbReference>
<dbReference type="Gene3D" id="3.30.470.30">
    <property type="entry name" value="DNA ligase/mRNA capping enzyme"/>
    <property type="match status" value="1"/>
</dbReference>
<gene>
    <name evidence="16" type="ORF">ACFPQB_20465</name>
</gene>
<keyword evidence="10 13" id="KW-0234">DNA repair</keyword>
<accession>A0ABW0ZNT4</accession>
<organism evidence="16 17">
    <name type="scientific">Nocardioides vastitatis</name>
    <dbReference type="NCBI Taxonomy" id="2568655"/>
    <lineage>
        <taxon>Bacteria</taxon>
        <taxon>Bacillati</taxon>
        <taxon>Actinomycetota</taxon>
        <taxon>Actinomycetes</taxon>
        <taxon>Propionibacteriales</taxon>
        <taxon>Nocardioidaceae</taxon>
        <taxon>Nocardioides</taxon>
    </lineage>
</organism>
<dbReference type="Proteomes" id="UP001596072">
    <property type="component" value="Unassembled WGS sequence"/>
</dbReference>
<dbReference type="InterPro" id="IPR016059">
    <property type="entry name" value="DNA_ligase_ATP-dep_CS"/>
</dbReference>
<dbReference type="PROSITE" id="PS50160">
    <property type="entry name" value="DNA_LIGASE_A3"/>
    <property type="match status" value="1"/>
</dbReference>
<dbReference type="InterPro" id="IPR012340">
    <property type="entry name" value="NA-bd_OB-fold"/>
</dbReference>
<evidence type="ECO:0000256" key="3">
    <source>
        <dbReference type="ARBA" id="ARBA00022705"/>
    </source>
</evidence>
<dbReference type="PANTHER" id="PTHR45674">
    <property type="entry name" value="DNA LIGASE 1/3 FAMILY MEMBER"/>
    <property type="match status" value="1"/>
</dbReference>
<dbReference type="InterPro" id="IPR036599">
    <property type="entry name" value="DNA_ligase_N_sf"/>
</dbReference>
<keyword evidence="17" id="KW-1185">Reference proteome</keyword>
<dbReference type="InterPro" id="IPR012310">
    <property type="entry name" value="DNA_ligase_ATP-dep_cent"/>
</dbReference>
<evidence type="ECO:0000256" key="8">
    <source>
        <dbReference type="ARBA" id="ARBA00022842"/>
    </source>
</evidence>
<reference evidence="17" key="1">
    <citation type="journal article" date="2019" name="Int. J. Syst. Evol. Microbiol.">
        <title>The Global Catalogue of Microorganisms (GCM) 10K type strain sequencing project: providing services to taxonomists for standard genome sequencing and annotation.</title>
        <authorList>
            <consortium name="The Broad Institute Genomics Platform"/>
            <consortium name="The Broad Institute Genome Sequencing Center for Infectious Disease"/>
            <person name="Wu L."/>
            <person name="Ma J."/>
        </authorList>
    </citation>
    <scope>NUCLEOTIDE SEQUENCE [LARGE SCALE GENOMIC DNA]</scope>
    <source>
        <strain evidence="17">YIM 94188</strain>
    </source>
</reference>
<evidence type="ECO:0000256" key="10">
    <source>
        <dbReference type="ARBA" id="ARBA00023204"/>
    </source>
</evidence>
<evidence type="ECO:0000256" key="1">
    <source>
        <dbReference type="ARBA" id="ARBA00022598"/>
    </source>
</evidence>
<dbReference type="Pfam" id="PF01068">
    <property type="entry name" value="DNA_ligase_A_M"/>
    <property type="match status" value="1"/>
</dbReference>
<sequence length="506" mass="54482">MLLGDLVDVSAAVSTTSSRKEKTRLIAALLLAAEPEQRQLAARYLSGRLRQRRTGLGWRSLQALPAPASEPSLTVAQVDAAFDAMSRLAGAGSAGTRAMFAADLFGRATEVEQRWLRAVAVGEVRQGALEAVVTEALALAADVPLAAVRRAAMLAGGATYVVDAAFEGVAALERVGLTVGRPVLPMLASSAPDVAAALAKAAGGRDREVAVDAKLDGIRIQVHRDGDDVMVATRSLDDVTHRLPEIVEIVRGLPAQRLVLDGEALSVGADGRPRPFQETASRTASGVDRSATVVTPYFFDVLHLDGRDLIDLPAAERWAVLDALVPAEHRVRRWQGTDPELAEAFSREILAAGHEGVVVKSADAAYEAGRRGSAWVKVKPVHTLDLVVLAVEHGSGRRRGWLSNIHLGARDPSSPTGFVMLGKTFKGMTDEMLRWQTERFRELAVEDDGWVVRVRPEQVVEIAFDGLQRSSRYPGGLALRFARVVRYRDDKTADEADTIDTVRALL</sequence>
<dbReference type="SUPFAM" id="SSF56091">
    <property type="entry name" value="DNA ligase/mRNA capping enzyme, catalytic domain"/>
    <property type="match status" value="1"/>
</dbReference>
<dbReference type="Pfam" id="PF04675">
    <property type="entry name" value="DNA_ligase_A_N"/>
    <property type="match status" value="1"/>
</dbReference>
<dbReference type="EC" id="6.5.1.1" evidence="13"/>
<evidence type="ECO:0000313" key="16">
    <source>
        <dbReference type="EMBL" id="MFC5731296.1"/>
    </source>
</evidence>
<evidence type="ECO:0000256" key="11">
    <source>
        <dbReference type="ARBA" id="ARBA00023306"/>
    </source>
</evidence>
<keyword evidence="4" id="KW-0479">Metal-binding</keyword>
<dbReference type="InterPro" id="IPR012308">
    <property type="entry name" value="DNA_ligase_ATP-dep_N"/>
</dbReference>
<evidence type="ECO:0000256" key="9">
    <source>
        <dbReference type="ARBA" id="ARBA00023172"/>
    </source>
</evidence>
<evidence type="ECO:0000256" key="14">
    <source>
        <dbReference type="RuleBase" id="RU004196"/>
    </source>
</evidence>
<dbReference type="InterPro" id="IPR000977">
    <property type="entry name" value="DNA_ligase_ATP-dep"/>
</dbReference>
<keyword evidence="7 13" id="KW-0067">ATP-binding</keyword>
<protein>
    <recommendedName>
        <fullName evidence="13">DNA ligase</fullName>
        <ecNumber evidence="13">6.5.1.1</ecNumber>
    </recommendedName>
</protein>
<evidence type="ECO:0000313" key="17">
    <source>
        <dbReference type="Proteomes" id="UP001596072"/>
    </source>
</evidence>
<evidence type="ECO:0000256" key="12">
    <source>
        <dbReference type="ARBA" id="ARBA00034003"/>
    </source>
</evidence>
<keyword evidence="8" id="KW-0460">Magnesium</keyword>
<keyword evidence="9 13" id="KW-0233">DNA recombination</keyword>
<evidence type="ECO:0000256" key="7">
    <source>
        <dbReference type="ARBA" id="ARBA00022840"/>
    </source>
</evidence>
<keyword evidence="3" id="KW-0235">DNA replication</keyword>
<keyword evidence="1 13" id="KW-0436">Ligase</keyword>
<comment type="catalytic activity">
    <reaction evidence="12 13">
        <text>ATP + (deoxyribonucleotide)n-3'-hydroxyl + 5'-phospho-(deoxyribonucleotide)m = (deoxyribonucleotide)n+m + AMP + diphosphate.</text>
        <dbReference type="EC" id="6.5.1.1"/>
    </reaction>
</comment>
<dbReference type="SUPFAM" id="SSF50249">
    <property type="entry name" value="Nucleic acid-binding proteins"/>
    <property type="match status" value="1"/>
</dbReference>
<dbReference type="PROSITE" id="PS00333">
    <property type="entry name" value="DNA_LIGASE_A2"/>
    <property type="match status" value="1"/>
</dbReference>
<comment type="caution">
    <text evidence="16">The sequence shown here is derived from an EMBL/GenBank/DDBJ whole genome shotgun (WGS) entry which is preliminary data.</text>
</comment>
<dbReference type="CDD" id="cd07972">
    <property type="entry name" value="OBF_DNA_ligase_Arch_LigB"/>
    <property type="match status" value="1"/>
</dbReference>
<keyword evidence="2" id="KW-0132">Cell division</keyword>
<dbReference type="SUPFAM" id="SSF117018">
    <property type="entry name" value="ATP-dependent DNA ligase DNA-binding domain"/>
    <property type="match status" value="1"/>
</dbReference>
<evidence type="ECO:0000256" key="4">
    <source>
        <dbReference type="ARBA" id="ARBA00022723"/>
    </source>
</evidence>
<proteinExistence type="inferred from homology"/>
<dbReference type="RefSeq" id="WP_378527761.1">
    <property type="nucleotide sequence ID" value="NZ_JBHSNS010000014.1"/>
</dbReference>
<evidence type="ECO:0000256" key="13">
    <source>
        <dbReference type="RuleBase" id="RU000617"/>
    </source>
</evidence>
<evidence type="ECO:0000256" key="5">
    <source>
        <dbReference type="ARBA" id="ARBA00022741"/>
    </source>
</evidence>
<keyword evidence="5 13" id="KW-0547">Nucleotide-binding</keyword>
<evidence type="ECO:0000256" key="6">
    <source>
        <dbReference type="ARBA" id="ARBA00022763"/>
    </source>
</evidence>
<dbReference type="InterPro" id="IPR050191">
    <property type="entry name" value="ATP-dep_DNA_ligase"/>
</dbReference>
<dbReference type="PROSITE" id="PS00697">
    <property type="entry name" value="DNA_LIGASE_A1"/>
    <property type="match status" value="1"/>
</dbReference>
<dbReference type="NCBIfam" id="TIGR00574">
    <property type="entry name" value="dnl1"/>
    <property type="match status" value="1"/>
</dbReference>
<dbReference type="NCBIfam" id="NF002868">
    <property type="entry name" value="PRK03180.1"/>
    <property type="match status" value="1"/>
</dbReference>
<keyword evidence="11" id="KW-0131">Cell cycle</keyword>
<name>A0ABW0ZNT4_9ACTN</name>
<keyword evidence="6 13" id="KW-0227">DNA damage</keyword>
<dbReference type="EMBL" id="JBHSNS010000014">
    <property type="protein sequence ID" value="MFC5731296.1"/>
    <property type="molecule type" value="Genomic_DNA"/>
</dbReference>
<dbReference type="Gene3D" id="2.40.50.140">
    <property type="entry name" value="Nucleic acid-binding proteins"/>
    <property type="match status" value="1"/>
</dbReference>